<comment type="similarity">
    <text evidence="11">Belongs to the class I-like SAM-binding methyltransferase superfamily. TrmB family.</text>
</comment>
<proteinExistence type="inferred from homology"/>
<reference evidence="12 13" key="1">
    <citation type="journal article" date="2019" name="J. Hered.">
        <title>An Improved Genome Assembly for Drosophila navojoa, the Basal Species in the mojavensis Cluster.</title>
        <authorList>
            <person name="Vanderlinde T."/>
            <person name="Dupim E.G."/>
            <person name="Nazario-Yepiz N.O."/>
            <person name="Carvalho A.B."/>
        </authorList>
    </citation>
    <scope>NUCLEOTIDE SEQUENCE [LARGE SCALE GENOMIC DNA]</scope>
    <source>
        <strain evidence="12">Navoj_Jal97</strain>
        <tissue evidence="12">Whole organism</tissue>
    </source>
</reference>
<evidence type="ECO:0000313" key="13">
    <source>
        <dbReference type="Proteomes" id="UP000295192"/>
    </source>
</evidence>
<feature type="binding site" evidence="11">
    <location>
        <begin position="93"/>
        <end position="94"/>
    </location>
    <ligand>
        <name>S-adenosyl-L-methionine</name>
        <dbReference type="ChEBI" id="CHEBI:59789"/>
    </ligand>
</feature>
<comment type="catalytic activity">
    <reaction evidence="1 11">
        <text>guanosine(46) in tRNA + S-adenosyl-L-methionine = N(7)-methylguanosine(46) in tRNA + S-adenosyl-L-homocysteine</text>
        <dbReference type="Rhea" id="RHEA:42708"/>
        <dbReference type="Rhea" id="RHEA-COMP:10188"/>
        <dbReference type="Rhea" id="RHEA-COMP:10189"/>
        <dbReference type="ChEBI" id="CHEBI:57856"/>
        <dbReference type="ChEBI" id="CHEBI:59789"/>
        <dbReference type="ChEBI" id="CHEBI:74269"/>
        <dbReference type="ChEBI" id="CHEBI:74480"/>
        <dbReference type="EC" id="2.1.1.33"/>
    </reaction>
</comment>
<comment type="function">
    <text evidence="11">Catalyzes the formation of N(7)-methylguanine at position 46 (m7G46) in tRNA.</text>
</comment>
<evidence type="ECO:0000256" key="10">
    <source>
        <dbReference type="ARBA" id="ARBA00060552"/>
    </source>
</evidence>
<evidence type="ECO:0000256" key="9">
    <source>
        <dbReference type="ARBA" id="ARBA00023242"/>
    </source>
</evidence>
<keyword evidence="6 11" id="KW-0949">S-adenosyl-L-methionine</keyword>
<dbReference type="PROSITE" id="PS51625">
    <property type="entry name" value="SAM_MT_TRMB"/>
    <property type="match status" value="1"/>
</dbReference>
<keyword evidence="9 11" id="KW-0539">Nucleus</keyword>
<dbReference type="Pfam" id="PF02390">
    <property type="entry name" value="Methyltransf_4"/>
    <property type="match status" value="1"/>
</dbReference>
<feature type="binding site" evidence="11">
    <location>
        <position position="70"/>
    </location>
    <ligand>
        <name>S-adenosyl-L-methionine</name>
        <dbReference type="ChEBI" id="CHEBI:59789"/>
    </ligand>
</feature>
<dbReference type="GO" id="GO:0005634">
    <property type="term" value="C:nucleus"/>
    <property type="evidence" value="ECO:0007669"/>
    <property type="project" value="UniProtKB-SubCell"/>
</dbReference>
<evidence type="ECO:0000256" key="4">
    <source>
        <dbReference type="ARBA" id="ARBA00022603"/>
    </source>
</evidence>
<evidence type="ECO:0000256" key="5">
    <source>
        <dbReference type="ARBA" id="ARBA00022679"/>
    </source>
</evidence>
<dbReference type="OMA" id="LPNYFAK"/>
<keyword evidence="13" id="KW-1185">Reference proteome</keyword>
<dbReference type="EC" id="2.1.1.33" evidence="11"/>
<organism evidence="12 13">
    <name type="scientific">Drosophila navojoa</name>
    <name type="common">Fruit fly</name>
    <dbReference type="NCBI Taxonomy" id="7232"/>
    <lineage>
        <taxon>Eukaryota</taxon>
        <taxon>Metazoa</taxon>
        <taxon>Ecdysozoa</taxon>
        <taxon>Arthropoda</taxon>
        <taxon>Hexapoda</taxon>
        <taxon>Insecta</taxon>
        <taxon>Pterygota</taxon>
        <taxon>Neoptera</taxon>
        <taxon>Endopterygota</taxon>
        <taxon>Diptera</taxon>
        <taxon>Brachycera</taxon>
        <taxon>Muscomorpha</taxon>
        <taxon>Ephydroidea</taxon>
        <taxon>Drosophilidae</taxon>
        <taxon>Drosophila</taxon>
    </lineage>
</organism>
<feature type="binding site" evidence="11">
    <location>
        <begin position="227"/>
        <end position="229"/>
    </location>
    <ligand>
        <name>S-adenosyl-L-methionine</name>
        <dbReference type="ChEBI" id="CHEBI:59789"/>
    </ligand>
</feature>
<feature type="binding site" evidence="11">
    <location>
        <begin position="129"/>
        <end position="130"/>
    </location>
    <ligand>
        <name>S-adenosyl-L-methionine</name>
        <dbReference type="ChEBI" id="CHEBI:59789"/>
    </ligand>
</feature>
<dbReference type="InterPro" id="IPR025763">
    <property type="entry name" value="Trm8_euk"/>
</dbReference>
<evidence type="ECO:0000256" key="6">
    <source>
        <dbReference type="ARBA" id="ARBA00022691"/>
    </source>
</evidence>
<dbReference type="HAMAP" id="MF_03055">
    <property type="entry name" value="tRNA_methyltr_TrmB_euk"/>
    <property type="match status" value="1"/>
</dbReference>
<evidence type="ECO:0000256" key="11">
    <source>
        <dbReference type="HAMAP-Rule" id="MF_03055"/>
    </source>
</evidence>
<evidence type="ECO:0000256" key="8">
    <source>
        <dbReference type="ARBA" id="ARBA00022884"/>
    </source>
</evidence>
<dbReference type="InterPro" id="IPR003358">
    <property type="entry name" value="tRNA_(Gua-N-7)_MeTrfase_Trmb"/>
</dbReference>
<dbReference type="GO" id="GO:0106143">
    <property type="term" value="C:tRNA (m7G46) methyltransferase complex"/>
    <property type="evidence" value="ECO:0007669"/>
    <property type="project" value="UniProtKB-ARBA"/>
</dbReference>
<evidence type="ECO:0000256" key="1">
    <source>
        <dbReference type="ARBA" id="ARBA00000142"/>
    </source>
</evidence>
<evidence type="ECO:0000313" key="12">
    <source>
        <dbReference type="EMBL" id="TDG41718.1"/>
    </source>
</evidence>
<protein>
    <recommendedName>
        <fullName evidence="11">tRNA (guanine-N(7)-)-methyltransferase</fullName>
        <ecNumber evidence="11">2.1.1.33</ecNumber>
    </recommendedName>
    <alternativeName>
        <fullName evidence="11">tRNA (guanine(46)-N(7))-methyltransferase</fullName>
    </alternativeName>
    <alternativeName>
        <fullName evidence="11">tRNA(m7G46)-methyltransferase</fullName>
    </alternativeName>
</protein>
<dbReference type="SUPFAM" id="SSF53335">
    <property type="entry name" value="S-adenosyl-L-methionine-dependent methyltransferases"/>
    <property type="match status" value="1"/>
</dbReference>
<dbReference type="GO" id="GO:0000049">
    <property type="term" value="F:tRNA binding"/>
    <property type="evidence" value="ECO:0007669"/>
    <property type="project" value="UniProtKB-UniRule"/>
</dbReference>
<dbReference type="NCBIfam" id="TIGR00091">
    <property type="entry name" value="tRNA (guanosine(46)-N7)-methyltransferase TrmB"/>
    <property type="match status" value="1"/>
</dbReference>
<keyword evidence="7 11" id="KW-0819">tRNA processing</keyword>
<dbReference type="GO" id="GO:0008176">
    <property type="term" value="F:tRNA (guanine(46)-N7)-methyltransferase activity"/>
    <property type="evidence" value="ECO:0007669"/>
    <property type="project" value="UniProtKB-UniRule"/>
</dbReference>
<dbReference type="OrthoDB" id="47276at2759"/>
<keyword evidence="8 11" id="KW-0694">RNA-binding</keyword>
<sequence length="248" mass="28576">MVANSKESETVTGASAVTGLPQKRFYRQRAHSNPIADHSFNYPARPEDVDWRSLYPSMGDDQQVQFADIGCGYGGFLVTLGEMFPEKLAIGMEIRVKVSDYVIDRIAALRLKNANEKTTYQNIACIRTNAMKYLPNYFQKSQLEKMFFLYPDPHFKRAKHKWRIINQALLSEYAYVLRKGGLVYTMTDVEDLHTWIVSHMTQHPLFERLSDEEANADPITPKLYQSSEEGAKVVRNKGEHFLAIFRRI</sequence>
<accession>A0A484AZ60</accession>
<dbReference type="PANTHER" id="PTHR23417">
    <property type="entry name" value="3-DEOXY-D-MANNO-OCTULOSONIC-ACID TRANSFERASE/TRNA GUANINE-N 7 - -METHYLTRANSFERASE"/>
    <property type="match status" value="1"/>
</dbReference>
<keyword evidence="3 11" id="KW-0820">tRNA-binding</keyword>
<dbReference type="InterPro" id="IPR029063">
    <property type="entry name" value="SAM-dependent_MTases_sf"/>
</dbReference>
<keyword evidence="4 11" id="KW-0489">Methyltransferase</keyword>
<feature type="active site" evidence="11">
    <location>
        <position position="152"/>
    </location>
</feature>
<feature type="binding site" evidence="11">
    <location>
        <position position="149"/>
    </location>
    <ligand>
        <name>S-adenosyl-L-methionine</name>
        <dbReference type="ChEBI" id="CHEBI:59789"/>
    </ligand>
</feature>
<comment type="subcellular location">
    <subcellularLocation>
        <location evidence="2 11">Nucleus</location>
    </subcellularLocation>
</comment>
<dbReference type="AlphaFoldDB" id="A0A484AZ60"/>
<dbReference type="EMBL" id="LSRL02000315">
    <property type="protein sequence ID" value="TDG41718.1"/>
    <property type="molecule type" value="Genomic_DNA"/>
</dbReference>
<evidence type="ECO:0000256" key="7">
    <source>
        <dbReference type="ARBA" id="ARBA00022694"/>
    </source>
</evidence>
<evidence type="ECO:0000256" key="3">
    <source>
        <dbReference type="ARBA" id="ARBA00022555"/>
    </source>
</evidence>
<dbReference type="PANTHER" id="PTHR23417:SF16">
    <property type="entry name" value="TRNA (GUANINE-N(7)-)-METHYLTRANSFERASE"/>
    <property type="match status" value="1"/>
</dbReference>
<dbReference type="FunFam" id="3.40.50.150:FF:000060">
    <property type="entry name" value="tRNA (guanine-N(7)-)-methyltransferase"/>
    <property type="match status" value="1"/>
</dbReference>
<dbReference type="UniPathway" id="UPA00989"/>
<dbReference type="STRING" id="7232.A0A484AZ60"/>
<gene>
    <name evidence="12" type="ORF">AWZ03_011853</name>
</gene>
<evidence type="ECO:0000256" key="2">
    <source>
        <dbReference type="ARBA" id="ARBA00004123"/>
    </source>
</evidence>
<comment type="pathway">
    <text evidence="10 11">tRNA modification; N(7)-methylguanine-tRNA biosynthesis.</text>
</comment>
<name>A0A484AZ60_DRONA</name>
<comment type="caution">
    <text evidence="12">The sequence shown here is derived from an EMBL/GenBank/DDBJ whole genome shotgun (WGS) entry which is preliminary data.</text>
</comment>
<dbReference type="Gene3D" id="3.40.50.150">
    <property type="entry name" value="Vaccinia Virus protein VP39"/>
    <property type="match status" value="1"/>
</dbReference>
<keyword evidence="5 11" id="KW-0808">Transferase</keyword>
<dbReference type="Proteomes" id="UP000295192">
    <property type="component" value="Unassembled WGS sequence"/>
</dbReference>
<dbReference type="KEGG" id="dnv:108656428"/>